<name>A0A3S3NYC9_9MAGN</name>
<evidence type="ECO:0000313" key="4">
    <source>
        <dbReference type="Proteomes" id="UP000283530"/>
    </source>
</evidence>
<dbReference type="EMBL" id="QPKB01000007">
    <property type="protein sequence ID" value="RWR89115.1"/>
    <property type="molecule type" value="Genomic_DNA"/>
</dbReference>
<sequence>MDKGAVNKKETKKKKMVLSFLNVRRSMSNRTEGLSRHHLEGIAAASVVIATWFFIYWKGKERNQPKKRKTFHRSLTIGALHGGRLAMQRILDAQHARVDASVLDGAQAQLDLLLHLKPLDFIRLQTEAAKLEMSGKEDEALDMLTKALADANQLGDLHDAYELEMLAVEMLIYKGKYIEALGHKCLQDQEIMDARRPLYKTIAQIMLGHRSLAQEWWNEFQAIRRHFQWPDSLHHGPLHSVSQDFDEFERVVNSLKKEIDTIHRNRPN</sequence>
<dbReference type="AlphaFoldDB" id="A0A3S3NYC9"/>
<feature type="coiled-coil region" evidence="1">
    <location>
        <begin position="238"/>
        <end position="265"/>
    </location>
</feature>
<proteinExistence type="predicted"/>
<evidence type="ECO:0000256" key="1">
    <source>
        <dbReference type="SAM" id="Coils"/>
    </source>
</evidence>
<keyword evidence="1" id="KW-0175">Coiled coil</keyword>
<accession>A0A3S3NYC9</accession>
<feature type="transmembrane region" description="Helical" evidence="2">
    <location>
        <begin position="41"/>
        <end position="59"/>
    </location>
</feature>
<dbReference type="Proteomes" id="UP000283530">
    <property type="component" value="Unassembled WGS sequence"/>
</dbReference>
<dbReference type="PANTHER" id="PTHR36350:SF3">
    <property type="entry name" value="TRANSMEMBRANE PROTEIN"/>
    <property type="match status" value="1"/>
</dbReference>
<keyword evidence="2" id="KW-1133">Transmembrane helix</keyword>
<keyword evidence="4" id="KW-1185">Reference proteome</keyword>
<comment type="caution">
    <text evidence="3">The sequence shown here is derived from an EMBL/GenBank/DDBJ whole genome shotgun (WGS) entry which is preliminary data.</text>
</comment>
<protein>
    <submittedName>
        <fullName evidence="3">Uncharacterized protein</fullName>
    </submittedName>
</protein>
<gene>
    <name evidence="3" type="ORF">CKAN_01816400</name>
</gene>
<keyword evidence="2" id="KW-0472">Membrane</keyword>
<dbReference type="OrthoDB" id="1425929at2759"/>
<evidence type="ECO:0000256" key="2">
    <source>
        <dbReference type="SAM" id="Phobius"/>
    </source>
</evidence>
<keyword evidence="2" id="KW-0812">Transmembrane</keyword>
<dbReference type="PANTHER" id="PTHR36350">
    <property type="entry name" value="TRANSMEMBRANE PROTEIN"/>
    <property type="match status" value="1"/>
</dbReference>
<reference evidence="3 4" key="1">
    <citation type="journal article" date="2019" name="Nat. Plants">
        <title>Stout camphor tree genome fills gaps in understanding of flowering plant genome evolution.</title>
        <authorList>
            <person name="Chaw S.M."/>
            <person name="Liu Y.C."/>
            <person name="Wu Y.W."/>
            <person name="Wang H.Y."/>
            <person name="Lin C.I."/>
            <person name="Wu C.S."/>
            <person name="Ke H.M."/>
            <person name="Chang L.Y."/>
            <person name="Hsu C.Y."/>
            <person name="Yang H.T."/>
            <person name="Sudianto E."/>
            <person name="Hsu M.H."/>
            <person name="Wu K.P."/>
            <person name="Wang L.N."/>
            <person name="Leebens-Mack J.H."/>
            <person name="Tsai I.J."/>
        </authorList>
    </citation>
    <scope>NUCLEOTIDE SEQUENCE [LARGE SCALE GENOMIC DNA]</scope>
    <source>
        <strain evidence="4">cv. Chaw 1501</strain>
        <tissue evidence="3">Young leaves</tissue>
    </source>
</reference>
<organism evidence="3 4">
    <name type="scientific">Cinnamomum micranthum f. kanehirae</name>
    <dbReference type="NCBI Taxonomy" id="337451"/>
    <lineage>
        <taxon>Eukaryota</taxon>
        <taxon>Viridiplantae</taxon>
        <taxon>Streptophyta</taxon>
        <taxon>Embryophyta</taxon>
        <taxon>Tracheophyta</taxon>
        <taxon>Spermatophyta</taxon>
        <taxon>Magnoliopsida</taxon>
        <taxon>Magnoliidae</taxon>
        <taxon>Laurales</taxon>
        <taxon>Lauraceae</taxon>
        <taxon>Cinnamomum</taxon>
    </lineage>
</organism>
<evidence type="ECO:0000313" key="3">
    <source>
        <dbReference type="EMBL" id="RWR89115.1"/>
    </source>
</evidence>